<protein>
    <submittedName>
        <fullName evidence="2">Uncharacterized protein</fullName>
    </submittedName>
</protein>
<reference evidence="2 3" key="1">
    <citation type="journal article" date="2021" name="Plant Biotechnol. J.">
        <title>Multi-omics assisted identification of the key and species-specific regulatory components of drought-tolerant mechanisms in Gossypium stocksii.</title>
        <authorList>
            <person name="Yu D."/>
            <person name="Ke L."/>
            <person name="Zhang D."/>
            <person name="Wu Y."/>
            <person name="Sun Y."/>
            <person name="Mei J."/>
            <person name="Sun J."/>
            <person name="Sun Y."/>
        </authorList>
    </citation>
    <scope>NUCLEOTIDE SEQUENCE [LARGE SCALE GENOMIC DNA]</scope>
    <source>
        <strain evidence="3">cv. E1</strain>
        <tissue evidence="2">Leaf</tissue>
    </source>
</reference>
<sequence>MRFFAERKDNGALDVNTQIEIVFKSLTKEFTSFRVAHNLGNKKLTLSHFISYELMLNGGKPVQEKPEANLVAGPSSFKGKKKAKGK</sequence>
<evidence type="ECO:0000313" key="3">
    <source>
        <dbReference type="Proteomes" id="UP000828251"/>
    </source>
</evidence>
<evidence type="ECO:0000256" key="1">
    <source>
        <dbReference type="SAM" id="MobiDB-lite"/>
    </source>
</evidence>
<gene>
    <name evidence="2" type="ORF">J1N35_025183</name>
</gene>
<comment type="caution">
    <text evidence="2">The sequence shown here is derived from an EMBL/GenBank/DDBJ whole genome shotgun (WGS) entry which is preliminary data.</text>
</comment>
<feature type="region of interest" description="Disordered" evidence="1">
    <location>
        <begin position="64"/>
        <end position="86"/>
    </location>
</feature>
<evidence type="ECO:0000313" key="2">
    <source>
        <dbReference type="EMBL" id="KAH1072855.1"/>
    </source>
</evidence>
<dbReference type="Proteomes" id="UP000828251">
    <property type="component" value="Unassembled WGS sequence"/>
</dbReference>
<name>A0A9D3ZVY8_9ROSI</name>
<dbReference type="AlphaFoldDB" id="A0A9D3ZVY8"/>
<keyword evidence="3" id="KW-1185">Reference proteome</keyword>
<dbReference type="OrthoDB" id="995524at2759"/>
<proteinExistence type="predicted"/>
<organism evidence="2 3">
    <name type="scientific">Gossypium stocksii</name>
    <dbReference type="NCBI Taxonomy" id="47602"/>
    <lineage>
        <taxon>Eukaryota</taxon>
        <taxon>Viridiplantae</taxon>
        <taxon>Streptophyta</taxon>
        <taxon>Embryophyta</taxon>
        <taxon>Tracheophyta</taxon>
        <taxon>Spermatophyta</taxon>
        <taxon>Magnoliopsida</taxon>
        <taxon>eudicotyledons</taxon>
        <taxon>Gunneridae</taxon>
        <taxon>Pentapetalae</taxon>
        <taxon>rosids</taxon>
        <taxon>malvids</taxon>
        <taxon>Malvales</taxon>
        <taxon>Malvaceae</taxon>
        <taxon>Malvoideae</taxon>
        <taxon>Gossypium</taxon>
    </lineage>
</organism>
<dbReference type="EMBL" id="JAIQCV010000008">
    <property type="protein sequence ID" value="KAH1072855.1"/>
    <property type="molecule type" value="Genomic_DNA"/>
</dbReference>
<accession>A0A9D3ZVY8</accession>